<evidence type="ECO:0000256" key="4">
    <source>
        <dbReference type="PIRNR" id="PIRNR038994"/>
    </source>
</evidence>
<comment type="caution">
    <text evidence="7">The sequence shown here is derived from an EMBL/GenBank/DDBJ whole genome shotgun (WGS) entry which is preliminary data.</text>
</comment>
<dbReference type="PANTHER" id="PTHR11113:SF14">
    <property type="entry name" value="N-ACETYLGLUCOSAMINE-6-PHOSPHATE DEACETYLASE"/>
    <property type="match status" value="1"/>
</dbReference>
<evidence type="ECO:0000256" key="2">
    <source>
        <dbReference type="ARBA" id="ARBA00022723"/>
    </source>
</evidence>
<dbReference type="AlphaFoldDB" id="B9XJV8"/>
<keyword evidence="3 4" id="KW-0378">Hydrolase</keyword>
<comment type="similarity">
    <text evidence="1 4">Belongs to the metallo-dependent hydrolases superfamily. NagA family.</text>
</comment>
<evidence type="ECO:0000313" key="7">
    <source>
        <dbReference type="EMBL" id="EEF59781.1"/>
    </source>
</evidence>
<feature type="binding site" evidence="6">
    <location>
        <position position="191"/>
    </location>
    <ligand>
        <name>Zn(2+)</name>
        <dbReference type="ChEBI" id="CHEBI:29105"/>
    </ligand>
</feature>
<name>B9XJV8_PEDPL</name>
<dbReference type="InterPro" id="IPR003764">
    <property type="entry name" value="GlcNAc_6-P_deAcase"/>
</dbReference>
<dbReference type="GO" id="GO:0008448">
    <property type="term" value="F:N-acetylglucosamine-6-phosphate deacetylase activity"/>
    <property type="evidence" value="ECO:0007669"/>
    <property type="project" value="UniProtKB-EC"/>
</dbReference>
<feature type="binding site" evidence="6">
    <location>
        <position position="212"/>
    </location>
    <ligand>
        <name>Zn(2+)</name>
        <dbReference type="ChEBI" id="CHEBI:29105"/>
    </ligand>
</feature>
<proteinExistence type="inferred from homology"/>
<protein>
    <submittedName>
        <fullName evidence="7">N-acetylglucosamine-6-phosphate deacetylase</fullName>
        <ecNumber evidence="7">3.5.1.25</ecNumber>
    </submittedName>
</protein>
<evidence type="ECO:0000256" key="3">
    <source>
        <dbReference type="ARBA" id="ARBA00022801"/>
    </source>
</evidence>
<reference evidence="7 8" key="1">
    <citation type="journal article" date="2011" name="J. Bacteriol.">
        <title>Genome sequence of 'Pedosphaera parvula' Ellin514, an aerobic Verrucomicrobial isolate from pasture soil.</title>
        <authorList>
            <person name="Kant R."/>
            <person name="van Passel M.W."/>
            <person name="Sangwan P."/>
            <person name="Palva A."/>
            <person name="Lucas S."/>
            <person name="Copeland A."/>
            <person name="Lapidus A."/>
            <person name="Glavina Del Rio T."/>
            <person name="Dalin E."/>
            <person name="Tice H."/>
            <person name="Bruce D."/>
            <person name="Goodwin L."/>
            <person name="Pitluck S."/>
            <person name="Chertkov O."/>
            <person name="Larimer F.W."/>
            <person name="Land M.L."/>
            <person name="Hauser L."/>
            <person name="Brettin T.S."/>
            <person name="Detter J.C."/>
            <person name="Han S."/>
            <person name="de Vos W.M."/>
            <person name="Janssen P.H."/>
            <person name="Smidt H."/>
        </authorList>
    </citation>
    <scope>NUCLEOTIDE SEQUENCE [LARGE SCALE GENOMIC DNA]</scope>
    <source>
        <strain evidence="7 8">Ellin514</strain>
    </source>
</reference>
<dbReference type="GO" id="GO:0046872">
    <property type="term" value="F:metal ion binding"/>
    <property type="evidence" value="ECO:0007669"/>
    <property type="project" value="UniProtKB-KW"/>
</dbReference>
<dbReference type="STRING" id="320771.Cflav_PD2788"/>
<evidence type="ECO:0000256" key="1">
    <source>
        <dbReference type="ARBA" id="ARBA00010716"/>
    </source>
</evidence>
<dbReference type="InterPro" id="IPR032466">
    <property type="entry name" value="Metal_Hydrolase"/>
</dbReference>
<gene>
    <name evidence="7" type="ORF">Cflav_PD2788</name>
</gene>
<evidence type="ECO:0000313" key="8">
    <source>
        <dbReference type="Proteomes" id="UP000003688"/>
    </source>
</evidence>
<dbReference type="OrthoDB" id="9776488at2"/>
<dbReference type="Proteomes" id="UP000003688">
    <property type="component" value="Unassembled WGS sequence"/>
</dbReference>
<comment type="cofactor">
    <cofactor evidence="6">
        <name>a divalent metal cation</name>
        <dbReference type="ChEBI" id="CHEBI:60240"/>
    </cofactor>
    <text evidence="6">Binds 1 divalent metal cation per subunit.</text>
</comment>
<dbReference type="PANTHER" id="PTHR11113">
    <property type="entry name" value="N-ACETYLGLUCOSAMINE-6-PHOSPHATE DEACETYLASE"/>
    <property type="match status" value="1"/>
</dbReference>
<dbReference type="SUPFAM" id="SSF51556">
    <property type="entry name" value="Metallo-dependent hydrolases"/>
    <property type="match status" value="1"/>
</dbReference>
<evidence type="ECO:0000256" key="6">
    <source>
        <dbReference type="PIRSR" id="PIRSR038994-3"/>
    </source>
</evidence>
<keyword evidence="2 6" id="KW-0479">Metal-binding</keyword>
<dbReference type="Gene3D" id="3.20.20.140">
    <property type="entry name" value="Metal-dependent hydrolases"/>
    <property type="match status" value="1"/>
</dbReference>
<sequence>MNSSEIHAWHYATRQPVRLNWANDVITQLESAPTPPKENLWLAPGIFDPQVNGYGGIDFQQDNLTTEDILTATRELRKSGCTQILLTLITDDWSKLTARLRHLKSLRDSSKELQATIAGWHIEGPFLSAEPGFHGAHRPEFMHNPTAADIQALRTITAGDPLLLTIAPERPGTIEAIALATSLGIKTSLGHTNASAIVLLQAVKAGATGFTHLGNGCPRELNRHDNILWRVFETPGLTVGLIPDQIHVSPPLFRLMHRVLGPDSIYYTTDAMSAAGAPPGKYKLGALELEVGPDQIVRQPGKTNFAGSALKPIDGVFRAAQMLHQPWQEVWKRFSEIPARMMGLSHGLEKGKPANFCLMKFAGENQLTELKTFSQGAA</sequence>
<organism evidence="7 8">
    <name type="scientific">Pedosphaera parvula (strain Ellin514)</name>
    <dbReference type="NCBI Taxonomy" id="320771"/>
    <lineage>
        <taxon>Bacteria</taxon>
        <taxon>Pseudomonadati</taxon>
        <taxon>Verrucomicrobiota</taxon>
        <taxon>Pedosphaerae</taxon>
        <taxon>Pedosphaerales</taxon>
        <taxon>Pedosphaeraceae</taxon>
        <taxon>Pedosphaera</taxon>
    </lineage>
</organism>
<evidence type="ECO:0000256" key="5">
    <source>
        <dbReference type="PIRSR" id="PIRSR038994-1"/>
    </source>
</evidence>
<dbReference type="RefSeq" id="WP_007416101.1">
    <property type="nucleotide sequence ID" value="NZ_ABOX02000023.1"/>
</dbReference>
<feature type="active site" description="Proton donor/acceptor" evidence="5">
    <location>
        <position position="270"/>
    </location>
</feature>
<dbReference type="PIRSF" id="PIRSF038994">
    <property type="entry name" value="NagA"/>
    <property type="match status" value="1"/>
</dbReference>
<accession>B9XJV8</accession>
<dbReference type="EC" id="3.5.1.25" evidence="7"/>
<dbReference type="EMBL" id="ABOX02000023">
    <property type="protein sequence ID" value="EEF59781.1"/>
    <property type="molecule type" value="Genomic_DNA"/>
</dbReference>
<keyword evidence="4" id="KW-0119">Carbohydrate metabolism</keyword>
<dbReference type="GO" id="GO:0006046">
    <property type="term" value="P:N-acetylglucosamine catabolic process"/>
    <property type="evidence" value="ECO:0007669"/>
    <property type="project" value="TreeGrafter"/>
</dbReference>
<feature type="binding site" evidence="6">
    <location>
        <position position="123"/>
    </location>
    <ligand>
        <name>Zn(2+)</name>
        <dbReference type="ChEBI" id="CHEBI:29105"/>
    </ligand>
</feature>
<keyword evidence="8" id="KW-1185">Reference proteome</keyword>